<protein>
    <submittedName>
        <fullName evidence="2">Uncharacterized protein</fullName>
    </submittedName>
</protein>
<reference evidence="3" key="2">
    <citation type="submission" date="2015-01" db="EMBL/GenBank/DDBJ databases">
        <title>Evolutionary Origins and Diversification of the Mycorrhizal Mutualists.</title>
        <authorList>
            <consortium name="DOE Joint Genome Institute"/>
            <consortium name="Mycorrhizal Genomics Consortium"/>
            <person name="Kohler A."/>
            <person name="Kuo A."/>
            <person name="Nagy L.G."/>
            <person name="Floudas D."/>
            <person name="Copeland A."/>
            <person name="Barry K.W."/>
            <person name="Cichocki N."/>
            <person name="Veneault-Fourrey C."/>
            <person name="LaButti K."/>
            <person name="Lindquist E.A."/>
            <person name="Lipzen A."/>
            <person name="Lundell T."/>
            <person name="Morin E."/>
            <person name="Murat C."/>
            <person name="Riley R."/>
            <person name="Ohm R."/>
            <person name="Sun H."/>
            <person name="Tunlid A."/>
            <person name="Henrissat B."/>
            <person name="Grigoriev I.V."/>
            <person name="Hibbett D.S."/>
            <person name="Martin F."/>
        </authorList>
    </citation>
    <scope>NUCLEOTIDE SEQUENCE [LARGE SCALE GENOMIC DNA]</scope>
    <source>
        <strain evidence="3">UH-Slu-Lm8-n1</strain>
    </source>
</reference>
<feature type="transmembrane region" description="Helical" evidence="1">
    <location>
        <begin position="46"/>
        <end position="66"/>
    </location>
</feature>
<keyword evidence="1" id="KW-1133">Transmembrane helix</keyword>
<feature type="transmembrane region" description="Helical" evidence="1">
    <location>
        <begin position="78"/>
        <end position="98"/>
    </location>
</feature>
<keyword evidence="1" id="KW-0472">Membrane</keyword>
<dbReference type="InParanoid" id="A0A0D0B1Z3"/>
<keyword evidence="3" id="KW-1185">Reference proteome</keyword>
<feature type="non-terminal residue" evidence="2">
    <location>
        <position position="1"/>
    </location>
</feature>
<gene>
    <name evidence="2" type="ORF">CY34DRAFT_803158</name>
</gene>
<accession>A0A0D0B1Z3</accession>
<dbReference type="AlphaFoldDB" id="A0A0D0B1Z3"/>
<evidence type="ECO:0000256" key="1">
    <source>
        <dbReference type="SAM" id="Phobius"/>
    </source>
</evidence>
<dbReference type="HOGENOM" id="CLU_2078764_0_0_1"/>
<keyword evidence="1" id="KW-0812">Transmembrane</keyword>
<sequence length="118" mass="12863">MIPPVCQPLPYALSGLSFTQQDGIYISNIGSIAISWPVYMGFITEAFLVFSAVLSVLALSVFPIVTCGRISEIGNTRYLIIFAALCLFNIPSCVTLPFRAVQNHATALCRDLSESDDR</sequence>
<evidence type="ECO:0000313" key="2">
    <source>
        <dbReference type="EMBL" id="KIK44024.1"/>
    </source>
</evidence>
<organism evidence="2 3">
    <name type="scientific">Suillus luteus UH-Slu-Lm8-n1</name>
    <dbReference type="NCBI Taxonomy" id="930992"/>
    <lineage>
        <taxon>Eukaryota</taxon>
        <taxon>Fungi</taxon>
        <taxon>Dikarya</taxon>
        <taxon>Basidiomycota</taxon>
        <taxon>Agaricomycotina</taxon>
        <taxon>Agaricomycetes</taxon>
        <taxon>Agaricomycetidae</taxon>
        <taxon>Boletales</taxon>
        <taxon>Suillineae</taxon>
        <taxon>Suillaceae</taxon>
        <taxon>Suillus</taxon>
    </lineage>
</organism>
<reference evidence="2 3" key="1">
    <citation type="submission" date="2014-04" db="EMBL/GenBank/DDBJ databases">
        <authorList>
            <consortium name="DOE Joint Genome Institute"/>
            <person name="Kuo A."/>
            <person name="Ruytinx J."/>
            <person name="Rineau F."/>
            <person name="Colpaert J."/>
            <person name="Kohler A."/>
            <person name="Nagy L.G."/>
            <person name="Floudas D."/>
            <person name="Copeland A."/>
            <person name="Barry K.W."/>
            <person name="Cichocki N."/>
            <person name="Veneault-Fourrey C."/>
            <person name="LaButti K."/>
            <person name="Lindquist E.A."/>
            <person name="Lipzen A."/>
            <person name="Lundell T."/>
            <person name="Morin E."/>
            <person name="Murat C."/>
            <person name="Sun H."/>
            <person name="Tunlid A."/>
            <person name="Henrissat B."/>
            <person name="Grigoriev I.V."/>
            <person name="Hibbett D.S."/>
            <person name="Martin F."/>
            <person name="Nordberg H.P."/>
            <person name="Cantor M.N."/>
            <person name="Hua S.X."/>
        </authorList>
    </citation>
    <scope>NUCLEOTIDE SEQUENCE [LARGE SCALE GENOMIC DNA]</scope>
    <source>
        <strain evidence="2 3">UH-Slu-Lm8-n1</strain>
    </source>
</reference>
<dbReference type="Proteomes" id="UP000054485">
    <property type="component" value="Unassembled WGS sequence"/>
</dbReference>
<evidence type="ECO:0000313" key="3">
    <source>
        <dbReference type="Proteomes" id="UP000054485"/>
    </source>
</evidence>
<name>A0A0D0B1Z3_9AGAM</name>
<proteinExistence type="predicted"/>
<dbReference type="EMBL" id="KN835199">
    <property type="protein sequence ID" value="KIK44024.1"/>
    <property type="molecule type" value="Genomic_DNA"/>
</dbReference>